<keyword evidence="1" id="KW-1133">Transmembrane helix</keyword>
<evidence type="ECO:0000313" key="2">
    <source>
        <dbReference type="EMBL" id="PVH30592.1"/>
    </source>
</evidence>
<evidence type="ECO:0008006" key="4">
    <source>
        <dbReference type="Google" id="ProtNLM"/>
    </source>
</evidence>
<keyword evidence="1" id="KW-0472">Membrane</keyword>
<gene>
    <name evidence="2" type="ORF">DDE20_03460</name>
</gene>
<keyword evidence="3" id="KW-1185">Reference proteome</keyword>
<reference evidence="2 3" key="1">
    <citation type="submission" date="2018-04" db="EMBL/GenBank/DDBJ databases">
        <title>Pararhodobacter oceanense sp. nov., isolated from marine intertidal sediment.</title>
        <authorList>
            <person name="Wang X.-L."/>
            <person name="Du Z.-J."/>
        </authorList>
    </citation>
    <scope>NUCLEOTIDE SEQUENCE [LARGE SCALE GENOMIC DNA]</scope>
    <source>
        <strain evidence="2 3">AM505</strain>
    </source>
</reference>
<protein>
    <recommendedName>
        <fullName evidence="4">Disulfide bond formation protein B</fullName>
    </recommendedName>
</protein>
<proteinExistence type="predicted"/>
<dbReference type="OrthoDB" id="5948392at2"/>
<feature type="transmembrane region" description="Helical" evidence="1">
    <location>
        <begin position="63"/>
        <end position="88"/>
    </location>
</feature>
<name>A0A2T8HZ16_9RHOB</name>
<organism evidence="2 3">
    <name type="scientific">Pararhodobacter oceanensis</name>
    <dbReference type="NCBI Taxonomy" id="2172121"/>
    <lineage>
        <taxon>Bacteria</taxon>
        <taxon>Pseudomonadati</taxon>
        <taxon>Pseudomonadota</taxon>
        <taxon>Alphaproteobacteria</taxon>
        <taxon>Rhodobacterales</taxon>
        <taxon>Paracoccaceae</taxon>
        <taxon>Pararhodobacter</taxon>
    </lineage>
</organism>
<evidence type="ECO:0000313" key="3">
    <source>
        <dbReference type="Proteomes" id="UP000245911"/>
    </source>
</evidence>
<sequence>MRWAWILAVVLILIGLAPVIGIACAQMLSALADCPLNTAFPQPCVVFGADIGGPLTTLNGLNWLMFLTAPAALAGFALAIALALAALLRRARDR</sequence>
<dbReference type="AlphaFoldDB" id="A0A2T8HZ16"/>
<evidence type="ECO:0000256" key="1">
    <source>
        <dbReference type="SAM" id="Phobius"/>
    </source>
</evidence>
<dbReference type="RefSeq" id="WP_116557013.1">
    <property type="nucleotide sequence ID" value="NZ_JBLWXM010000012.1"/>
</dbReference>
<keyword evidence="1" id="KW-0812">Transmembrane</keyword>
<dbReference type="EMBL" id="QDKM01000001">
    <property type="protein sequence ID" value="PVH30592.1"/>
    <property type="molecule type" value="Genomic_DNA"/>
</dbReference>
<accession>A0A2T8HZ16</accession>
<dbReference type="Proteomes" id="UP000245911">
    <property type="component" value="Unassembled WGS sequence"/>
</dbReference>
<comment type="caution">
    <text evidence="2">The sequence shown here is derived from an EMBL/GenBank/DDBJ whole genome shotgun (WGS) entry which is preliminary data.</text>
</comment>
<dbReference type="PROSITE" id="PS51257">
    <property type="entry name" value="PROKAR_LIPOPROTEIN"/>
    <property type="match status" value="1"/>
</dbReference>